<dbReference type="SMART" id="SM00220">
    <property type="entry name" value="S_TKc"/>
    <property type="match status" value="1"/>
</dbReference>
<keyword evidence="4" id="KW-0067">ATP-binding</keyword>
<proteinExistence type="predicted"/>
<organism evidence="7 8">
    <name type="scientific">Novipirellula artificiosorum</name>
    <dbReference type="NCBI Taxonomy" id="2528016"/>
    <lineage>
        <taxon>Bacteria</taxon>
        <taxon>Pseudomonadati</taxon>
        <taxon>Planctomycetota</taxon>
        <taxon>Planctomycetia</taxon>
        <taxon>Pirellulales</taxon>
        <taxon>Pirellulaceae</taxon>
        <taxon>Novipirellula</taxon>
    </lineage>
</organism>
<sequence>MPEVSPKNLTSPKALTRRKNQTATINRRPILGIWRLGRAIHQSDFSELTLAQPADALGSPRWDYVLRRGEGGNEMESLRQIRQFTTCATQVFHPNLVAVLDASDSGSSPFLVMPRLEGTTMQHHLDHQPPKALPVGLWLVRQVSQALEAMHVAGWVHGDVKPENVMVGSTGHVTLIDLGFAERIHSAPNRLFRGTPEYAAPESVSGQSVTLPASDIFSLGRMLWRWMTKVNVPNELQLSPVAELVEKMIAESPNDRPTAAHISRELLRLEIESLGCHIEPDRRSRRAA</sequence>
<keyword evidence="8" id="KW-1185">Reference proteome</keyword>
<dbReference type="InterPro" id="IPR011009">
    <property type="entry name" value="Kinase-like_dom_sf"/>
</dbReference>
<dbReference type="Pfam" id="PF00069">
    <property type="entry name" value="Pkinase"/>
    <property type="match status" value="1"/>
</dbReference>
<comment type="caution">
    <text evidence="7">The sequence shown here is derived from an EMBL/GenBank/DDBJ whole genome shotgun (WGS) entry which is preliminary data.</text>
</comment>
<dbReference type="EMBL" id="SJPV01000001">
    <property type="protein sequence ID" value="TWU41895.1"/>
    <property type="molecule type" value="Genomic_DNA"/>
</dbReference>
<dbReference type="RefSeq" id="WP_231615306.1">
    <property type="nucleotide sequence ID" value="NZ_SJPV01000001.1"/>
</dbReference>
<dbReference type="Proteomes" id="UP000319143">
    <property type="component" value="Unassembled WGS sequence"/>
</dbReference>
<feature type="region of interest" description="Disordered" evidence="5">
    <location>
        <begin position="1"/>
        <end position="22"/>
    </location>
</feature>
<evidence type="ECO:0000256" key="2">
    <source>
        <dbReference type="ARBA" id="ARBA00022741"/>
    </source>
</evidence>
<evidence type="ECO:0000259" key="6">
    <source>
        <dbReference type="PROSITE" id="PS50011"/>
    </source>
</evidence>
<protein>
    <submittedName>
        <fullName evidence="7">Serine/threonine-protein kinase PrkC</fullName>
        <ecNumber evidence="7">2.7.11.1</ecNumber>
    </submittedName>
</protein>
<dbReference type="PROSITE" id="PS50011">
    <property type="entry name" value="PROTEIN_KINASE_DOM"/>
    <property type="match status" value="1"/>
</dbReference>
<evidence type="ECO:0000256" key="4">
    <source>
        <dbReference type="ARBA" id="ARBA00022840"/>
    </source>
</evidence>
<evidence type="ECO:0000256" key="3">
    <source>
        <dbReference type="ARBA" id="ARBA00022777"/>
    </source>
</evidence>
<dbReference type="GO" id="GO:0004674">
    <property type="term" value="F:protein serine/threonine kinase activity"/>
    <property type="evidence" value="ECO:0007669"/>
    <property type="project" value="UniProtKB-EC"/>
</dbReference>
<dbReference type="PANTHER" id="PTHR43289:SF6">
    <property type="entry name" value="SERINE_THREONINE-PROTEIN KINASE NEKL-3"/>
    <property type="match status" value="1"/>
</dbReference>
<keyword evidence="1 7" id="KW-0808">Transferase</keyword>
<name>A0A5C6DZM1_9BACT</name>
<dbReference type="PANTHER" id="PTHR43289">
    <property type="entry name" value="MITOGEN-ACTIVATED PROTEIN KINASE KINASE KINASE 20-RELATED"/>
    <property type="match status" value="1"/>
</dbReference>
<accession>A0A5C6DZM1</accession>
<dbReference type="InterPro" id="IPR000719">
    <property type="entry name" value="Prot_kinase_dom"/>
</dbReference>
<evidence type="ECO:0000313" key="8">
    <source>
        <dbReference type="Proteomes" id="UP000319143"/>
    </source>
</evidence>
<keyword evidence="3 7" id="KW-0418">Kinase</keyword>
<dbReference type="EC" id="2.7.11.1" evidence="7"/>
<evidence type="ECO:0000313" key="7">
    <source>
        <dbReference type="EMBL" id="TWU41895.1"/>
    </source>
</evidence>
<gene>
    <name evidence="7" type="primary">prkC_2</name>
    <name evidence="7" type="ORF">Poly41_01880</name>
</gene>
<dbReference type="SUPFAM" id="SSF56112">
    <property type="entry name" value="Protein kinase-like (PK-like)"/>
    <property type="match status" value="1"/>
</dbReference>
<dbReference type="AlphaFoldDB" id="A0A5C6DZM1"/>
<evidence type="ECO:0000256" key="5">
    <source>
        <dbReference type="SAM" id="MobiDB-lite"/>
    </source>
</evidence>
<feature type="domain" description="Protein kinase" evidence="6">
    <location>
        <begin position="34"/>
        <end position="288"/>
    </location>
</feature>
<reference evidence="7 8" key="1">
    <citation type="submission" date="2019-02" db="EMBL/GenBank/DDBJ databases">
        <title>Deep-cultivation of Planctomycetes and their phenomic and genomic characterization uncovers novel biology.</title>
        <authorList>
            <person name="Wiegand S."/>
            <person name="Jogler M."/>
            <person name="Boedeker C."/>
            <person name="Pinto D."/>
            <person name="Vollmers J."/>
            <person name="Rivas-Marin E."/>
            <person name="Kohn T."/>
            <person name="Peeters S.H."/>
            <person name="Heuer A."/>
            <person name="Rast P."/>
            <person name="Oberbeckmann S."/>
            <person name="Bunk B."/>
            <person name="Jeske O."/>
            <person name="Meyerdierks A."/>
            <person name="Storesund J.E."/>
            <person name="Kallscheuer N."/>
            <person name="Luecker S."/>
            <person name="Lage O.M."/>
            <person name="Pohl T."/>
            <person name="Merkel B.J."/>
            <person name="Hornburger P."/>
            <person name="Mueller R.-W."/>
            <person name="Bruemmer F."/>
            <person name="Labrenz M."/>
            <person name="Spormann A.M."/>
            <person name="Op Den Camp H."/>
            <person name="Overmann J."/>
            <person name="Amann R."/>
            <person name="Jetten M.S.M."/>
            <person name="Mascher T."/>
            <person name="Medema M.H."/>
            <person name="Devos D.P."/>
            <person name="Kaster A.-K."/>
            <person name="Ovreas L."/>
            <person name="Rohde M."/>
            <person name="Galperin M.Y."/>
            <person name="Jogler C."/>
        </authorList>
    </citation>
    <scope>NUCLEOTIDE SEQUENCE [LARGE SCALE GENOMIC DNA]</scope>
    <source>
        <strain evidence="7 8">Poly41</strain>
    </source>
</reference>
<evidence type="ECO:0000256" key="1">
    <source>
        <dbReference type="ARBA" id="ARBA00022679"/>
    </source>
</evidence>
<keyword evidence="2" id="KW-0547">Nucleotide-binding</keyword>
<dbReference type="GO" id="GO:0005524">
    <property type="term" value="F:ATP binding"/>
    <property type="evidence" value="ECO:0007669"/>
    <property type="project" value="UniProtKB-KW"/>
</dbReference>
<dbReference type="Gene3D" id="1.10.510.10">
    <property type="entry name" value="Transferase(Phosphotransferase) domain 1"/>
    <property type="match status" value="1"/>
</dbReference>